<evidence type="ECO:0000313" key="1">
    <source>
        <dbReference type="EMBL" id="GIX75696.1"/>
    </source>
</evidence>
<proteinExistence type="predicted"/>
<comment type="caution">
    <text evidence="1">The sequence shown here is derived from an EMBL/GenBank/DDBJ whole genome shotgun (WGS) entry which is preliminary data.</text>
</comment>
<sequence>MAHGVAKMSRTNVFIGGTSNGPFPVFILAHSHAFLLSSLGCDKIPSVGVRGVEKRPYKPSRRTARLLSGGVPDAQMERAAALIWSLPFRSDVKRRVEGVGGGGRYVKRDFGRRFLCPENKITPD</sequence>
<gene>
    <name evidence="1" type="ORF">CEXT_223951</name>
</gene>
<dbReference type="Proteomes" id="UP001054945">
    <property type="component" value="Unassembled WGS sequence"/>
</dbReference>
<dbReference type="EMBL" id="BPLR01020189">
    <property type="protein sequence ID" value="GIX75696.1"/>
    <property type="molecule type" value="Genomic_DNA"/>
</dbReference>
<name>A0AAV4MUM3_CAEEX</name>
<organism evidence="1 2">
    <name type="scientific">Caerostris extrusa</name>
    <name type="common">Bark spider</name>
    <name type="synonym">Caerostris bankana</name>
    <dbReference type="NCBI Taxonomy" id="172846"/>
    <lineage>
        <taxon>Eukaryota</taxon>
        <taxon>Metazoa</taxon>
        <taxon>Ecdysozoa</taxon>
        <taxon>Arthropoda</taxon>
        <taxon>Chelicerata</taxon>
        <taxon>Arachnida</taxon>
        <taxon>Araneae</taxon>
        <taxon>Araneomorphae</taxon>
        <taxon>Entelegynae</taxon>
        <taxon>Araneoidea</taxon>
        <taxon>Araneidae</taxon>
        <taxon>Caerostris</taxon>
    </lineage>
</organism>
<reference evidence="1 2" key="1">
    <citation type="submission" date="2021-06" db="EMBL/GenBank/DDBJ databases">
        <title>Caerostris extrusa draft genome.</title>
        <authorList>
            <person name="Kono N."/>
            <person name="Arakawa K."/>
        </authorList>
    </citation>
    <scope>NUCLEOTIDE SEQUENCE [LARGE SCALE GENOMIC DNA]</scope>
</reference>
<keyword evidence="2" id="KW-1185">Reference proteome</keyword>
<evidence type="ECO:0000313" key="2">
    <source>
        <dbReference type="Proteomes" id="UP001054945"/>
    </source>
</evidence>
<dbReference type="AlphaFoldDB" id="A0AAV4MUM3"/>
<protein>
    <submittedName>
        <fullName evidence="1">Uncharacterized protein</fullName>
    </submittedName>
</protein>
<accession>A0AAV4MUM3</accession>